<keyword evidence="4" id="KW-1185">Reference proteome</keyword>
<dbReference type="InterPro" id="IPR018309">
    <property type="entry name" value="Tscrpt_reg_PadR_C"/>
</dbReference>
<sequence>MAPRSWHAPPSREIPLAHRCHTAQTAPDVAPIRHPRAPHRGDLSGYEITRRFEQSVGYFWHARAQQIYPELARLESEGLVAGRAVQQTGKPDKRVYALTPRGLDELTAWVVTPSPLTLTKDEFLVKVWSYGLVEPAAALAALAAHRRQQEERLAAYRAIEAAFEGADPVAVPPGFLGPYLTLRAGIAFVEAFLAWADEAEQVLRARAGLEPPAV</sequence>
<dbReference type="SUPFAM" id="SSF46785">
    <property type="entry name" value="Winged helix' DNA-binding domain"/>
    <property type="match status" value="1"/>
</dbReference>
<dbReference type="InterPro" id="IPR005149">
    <property type="entry name" value="Tscrpt_reg_PadR_N"/>
</dbReference>
<gene>
    <name evidence="3" type="ORF">O0235_02045</name>
</gene>
<dbReference type="Gene3D" id="1.10.10.10">
    <property type="entry name" value="Winged helix-like DNA-binding domain superfamily/Winged helix DNA-binding domain"/>
    <property type="match status" value="1"/>
</dbReference>
<evidence type="ECO:0000259" key="1">
    <source>
        <dbReference type="Pfam" id="PF03551"/>
    </source>
</evidence>
<dbReference type="Pfam" id="PF10400">
    <property type="entry name" value="Vir_act_alpha_C"/>
    <property type="match status" value="1"/>
</dbReference>
<dbReference type="PANTHER" id="PTHR43252:SF4">
    <property type="entry name" value="TRANSCRIPTIONAL REGULATORY PROTEIN"/>
    <property type="match status" value="1"/>
</dbReference>
<name>A0ABY7M792_9CHLR</name>
<evidence type="ECO:0000313" key="3">
    <source>
        <dbReference type="EMBL" id="WBL36376.1"/>
    </source>
</evidence>
<dbReference type="RefSeq" id="WP_270056900.1">
    <property type="nucleotide sequence ID" value="NZ_CP115149.1"/>
</dbReference>
<reference evidence="3 4" key="1">
    <citation type="journal article" date="2023" name="ISME J.">
        <title>Thermophilic Dehalococcoidia with unusual traits shed light on an unexpected past.</title>
        <authorList>
            <person name="Palmer M."/>
            <person name="Covington J.K."/>
            <person name="Zhou E.M."/>
            <person name="Thomas S.C."/>
            <person name="Habib N."/>
            <person name="Seymour C.O."/>
            <person name="Lai D."/>
            <person name="Johnston J."/>
            <person name="Hashimi A."/>
            <person name="Jiao J.Y."/>
            <person name="Muok A.R."/>
            <person name="Liu L."/>
            <person name="Xian W.D."/>
            <person name="Zhi X.Y."/>
            <person name="Li M.M."/>
            <person name="Silva L.P."/>
            <person name="Bowen B.P."/>
            <person name="Louie K."/>
            <person name="Briegel A."/>
            <person name="Pett-Ridge J."/>
            <person name="Weber P.K."/>
            <person name="Tocheva E.I."/>
            <person name="Woyke T."/>
            <person name="Northen T.R."/>
            <person name="Mayali X."/>
            <person name="Li W.J."/>
            <person name="Hedlund B.P."/>
        </authorList>
    </citation>
    <scope>NUCLEOTIDE SEQUENCE [LARGE SCALE GENOMIC DNA]</scope>
    <source>
        <strain evidence="3 4">YIM 72310</strain>
    </source>
</reference>
<dbReference type="Pfam" id="PF03551">
    <property type="entry name" value="PadR"/>
    <property type="match status" value="1"/>
</dbReference>
<proteinExistence type="predicted"/>
<dbReference type="InterPro" id="IPR036388">
    <property type="entry name" value="WH-like_DNA-bd_sf"/>
</dbReference>
<evidence type="ECO:0000313" key="4">
    <source>
        <dbReference type="Proteomes" id="UP001212803"/>
    </source>
</evidence>
<feature type="domain" description="Transcription regulator PadR N-terminal" evidence="1">
    <location>
        <begin position="41"/>
        <end position="107"/>
    </location>
</feature>
<dbReference type="InterPro" id="IPR036390">
    <property type="entry name" value="WH_DNA-bd_sf"/>
</dbReference>
<evidence type="ECO:0000259" key="2">
    <source>
        <dbReference type="Pfam" id="PF10400"/>
    </source>
</evidence>
<dbReference type="PANTHER" id="PTHR43252">
    <property type="entry name" value="TRANSCRIPTIONAL REGULATOR YQJI"/>
    <property type="match status" value="1"/>
</dbReference>
<dbReference type="EMBL" id="CP115149">
    <property type="protein sequence ID" value="WBL36376.1"/>
    <property type="molecule type" value="Genomic_DNA"/>
</dbReference>
<protein>
    <submittedName>
        <fullName evidence="3">PadR family transcriptional regulator</fullName>
    </submittedName>
</protein>
<dbReference type="Proteomes" id="UP001212803">
    <property type="component" value="Chromosome"/>
</dbReference>
<accession>A0ABY7M792</accession>
<dbReference type="Gene3D" id="6.10.140.190">
    <property type="match status" value="1"/>
</dbReference>
<feature type="domain" description="Transcription regulator PadR C-terminal" evidence="2">
    <location>
        <begin position="119"/>
        <end position="204"/>
    </location>
</feature>
<organism evidence="3 4">
    <name type="scientific">Tepidiforma flava</name>
    <dbReference type="NCBI Taxonomy" id="3004094"/>
    <lineage>
        <taxon>Bacteria</taxon>
        <taxon>Bacillati</taxon>
        <taxon>Chloroflexota</taxon>
        <taxon>Tepidiformia</taxon>
        <taxon>Tepidiformales</taxon>
        <taxon>Tepidiformaceae</taxon>
        <taxon>Tepidiforma</taxon>
    </lineage>
</organism>